<name>A0ABT7A826_9ACTN</name>
<dbReference type="EMBL" id="JANCPR020000059">
    <property type="protein sequence ID" value="MDJ1137492.1"/>
    <property type="molecule type" value="Genomic_DNA"/>
</dbReference>
<keyword evidence="1" id="KW-0472">Membrane</keyword>
<evidence type="ECO:0000259" key="2">
    <source>
        <dbReference type="Pfam" id="PF13796"/>
    </source>
</evidence>
<comment type="caution">
    <text evidence="3">The sequence shown here is derived from an EMBL/GenBank/DDBJ whole genome shotgun (WGS) entry which is preliminary data.</text>
</comment>
<dbReference type="InterPro" id="IPR025828">
    <property type="entry name" value="Put_sensor_dom"/>
</dbReference>
<keyword evidence="1" id="KW-0812">Transmembrane</keyword>
<keyword evidence="1" id="KW-1133">Transmembrane helix</keyword>
<evidence type="ECO:0000256" key="1">
    <source>
        <dbReference type="SAM" id="Phobius"/>
    </source>
</evidence>
<feature type="domain" description="Putative sensor" evidence="2">
    <location>
        <begin position="29"/>
        <end position="206"/>
    </location>
</feature>
<feature type="transmembrane region" description="Helical" evidence="1">
    <location>
        <begin position="125"/>
        <end position="147"/>
    </location>
</feature>
<proteinExistence type="predicted"/>
<dbReference type="Proteomes" id="UP001214441">
    <property type="component" value="Unassembled WGS sequence"/>
</dbReference>
<feature type="transmembrane region" description="Helical" evidence="1">
    <location>
        <begin position="28"/>
        <end position="49"/>
    </location>
</feature>
<keyword evidence="4" id="KW-1185">Reference proteome</keyword>
<gene>
    <name evidence="3" type="ORF">NMN56_037180</name>
</gene>
<evidence type="ECO:0000313" key="3">
    <source>
        <dbReference type="EMBL" id="MDJ1137492.1"/>
    </source>
</evidence>
<dbReference type="RefSeq" id="WP_274044963.1">
    <property type="nucleotide sequence ID" value="NZ_JANCPR020000059.1"/>
</dbReference>
<reference evidence="3 4" key="1">
    <citation type="submission" date="2023-05" db="EMBL/GenBank/DDBJ databases">
        <title>Streptantibioticus silvisoli sp. nov., acidotolerant actinomycetes 1 from pine litter.</title>
        <authorList>
            <person name="Swiecimska M."/>
            <person name="Golinska P."/>
            <person name="Sangal V."/>
            <person name="Wachnowicz B."/>
            <person name="Goodfellow M."/>
        </authorList>
    </citation>
    <scope>NUCLEOTIDE SEQUENCE [LARGE SCALE GENOMIC DNA]</scope>
    <source>
        <strain evidence="3 4">DSM 42109</strain>
    </source>
</reference>
<sequence>MTTTQARMQPGAYGAPVRTTGRLGREMGYLLSGLPLGIAGFVCAVTGFALGVGTLVIVLGLPVLAGALSVARYFARVEAEQIAYTTGRPLPPLKEHAAAGRWSALRDPQAWRDLLHAVVGFPVRIAAFAVALVWMAGGLGGLTYGLWSWSVPRDGHDGLIDVAFGVSGTGPDIALNTAFGVVLLATTVPVVRGLTAMRVGLARVLLRDGAL</sequence>
<feature type="transmembrane region" description="Helical" evidence="1">
    <location>
        <begin position="173"/>
        <end position="194"/>
    </location>
</feature>
<feature type="transmembrane region" description="Helical" evidence="1">
    <location>
        <begin position="55"/>
        <end position="75"/>
    </location>
</feature>
<accession>A0ABT7A826</accession>
<evidence type="ECO:0000313" key="4">
    <source>
        <dbReference type="Proteomes" id="UP001214441"/>
    </source>
</evidence>
<protein>
    <submittedName>
        <fullName evidence="3">Sensor domain-containing protein</fullName>
    </submittedName>
</protein>
<dbReference type="Pfam" id="PF13796">
    <property type="entry name" value="Sensor"/>
    <property type="match status" value="1"/>
</dbReference>
<organism evidence="3 4">
    <name type="scientific">Streptomyces iconiensis</name>
    <dbReference type="NCBI Taxonomy" id="1384038"/>
    <lineage>
        <taxon>Bacteria</taxon>
        <taxon>Bacillati</taxon>
        <taxon>Actinomycetota</taxon>
        <taxon>Actinomycetes</taxon>
        <taxon>Kitasatosporales</taxon>
        <taxon>Streptomycetaceae</taxon>
        <taxon>Streptomyces</taxon>
    </lineage>
</organism>